<gene>
    <name evidence="1" type="ORF">DSO57_1009134</name>
</gene>
<protein>
    <submittedName>
        <fullName evidence="1">Uncharacterized protein</fullName>
    </submittedName>
</protein>
<dbReference type="Proteomes" id="UP001165960">
    <property type="component" value="Unassembled WGS sequence"/>
</dbReference>
<organism evidence="1 2">
    <name type="scientific">Entomophthora muscae</name>
    <dbReference type="NCBI Taxonomy" id="34485"/>
    <lineage>
        <taxon>Eukaryota</taxon>
        <taxon>Fungi</taxon>
        <taxon>Fungi incertae sedis</taxon>
        <taxon>Zoopagomycota</taxon>
        <taxon>Entomophthoromycotina</taxon>
        <taxon>Entomophthoromycetes</taxon>
        <taxon>Entomophthorales</taxon>
        <taxon>Entomophthoraceae</taxon>
        <taxon>Entomophthora</taxon>
    </lineage>
</organism>
<accession>A0ACC2TUM3</accession>
<evidence type="ECO:0000313" key="2">
    <source>
        <dbReference type="Proteomes" id="UP001165960"/>
    </source>
</evidence>
<reference evidence="1" key="1">
    <citation type="submission" date="2022-04" db="EMBL/GenBank/DDBJ databases">
        <title>Genome of the entomopathogenic fungus Entomophthora muscae.</title>
        <authorList>
            <person name="Elya C."/>
            <person name="Lovett B.R."/>
            <person name="Lee E."/>
            <person name="Macias A.M."/>
            <person name="Hajek A.E."/>
            <person name="De Bivort B.L."/>
            <person name="Kasson M.T."/>
            <person name="De Fine Licht H.H."/>
            <person name="Stajich J.E."/>
        </authorList>
    </citation>
    <scope>NUCLEOTIDE SEQUENCE</scope>
    <source>
        <strain evidence="1">Berkeley</strain>
    </source>
</reference>
<evidence type="ECO:0000313" key="1">
    <source>
        <dbReference type="EMBL" id="KAJ9078215.1"/>
    </source>
</evidence>
<dbReference type="EMBL" id="QTSX02002158">
    <property type="protein sequence ID" value="KAJ9078215.1"/>
    <property type="molecule type" value="Genomic_DNA"/>
</dbReference>
<proteinExistence type="predicted"/>
<keyword evidence="2" id="KW-1185">Reference proteome</keyword>
<sequence>MSQAPEQGIHHERSSSVHVVGFVLPLVFLFLPNKKQETYACALTILKAKLDEILPTIEEDPKETRGCKKKAQSQEEEATPNRKQPKNLPYHKYLVVDFEQAQANDFI</sequence>
<name>A0ACC2TUM3_9FUNG</name>
<comment type="caution">
    <text evidence="1">The sequence shown here is derived from an EMBL/GenBank/DDBJ whole genome shotgun (WGS) entry which is preliminary data.</text>
</comment>